<keyword evidence="2" id="KW-1185">Reference proteome</keyword>
<dbReference type="Proteomes" id="UP000659904">
    <property type="component" value="Unassembled WGS sequence"/>
</dbReference>
<gene>
    <name evidence="1" type="ORF">Cci01nite_44990</name>
</gene>
<dbReference type="EMBL" id="BONH01000021">
    <property type="protein sequence ID" value="GIF99405.1"/>
    <property type="molecule type" value="Genomic_DNA"/>
</dbReference>
<evidence type="ECO:0000313" key="1">
    <source>
        <dbReference type="EMBL" id="GIF99405.1"/>
    </source>
</evidence>
<dbReference type="AlphaFoldDB" id="A0A8J3KLR0"/>
<proteinExistence type="predicted"/>
<organism evidence="1 2">
    <name type="scientific">Catellatospora citrea</name>
    <dbReference type="NCBI Taxonomy" id="53366"/>
    <lineage>
        <taxon>Bacteria</taxon>
        <taxon>Bacillati</taxon>
        <taxon>Actinomycetota</taxon>
        <taxon>Actinomycetes</taxon>
        <taxon>Micromonosporales</taxon>
        <taxon>Micromonosporaceae</taxon>
        <taxon>Catellatospora</taxon>
    </lineage>
</organism>
<protein>
    <submittedName>
        <fullName evidence="1">Uncharacterized protein</fullName>
    </submittedName>
</protein>
<reference evidence="1 2" key="1">
    <citation type="submission" date="2021-01" db="EMBL/GenBank/DDBJ databases">
        <title>Whole genome shotgun sequence of Catellatospora citrea NBRC 14495.</title>
        <authorList>
            <person name="Komaki H."/>
            <person name="Tamura T."/>
        </authorList>
    </citation>
    <scope>NUCLEOTIDE SEQUENCE [LARGE SCALE GENOMIC DNA]</scope>
    <source>
        <strain evidence="1 2">NBRC 14495</strain>
    </source>
</reference>
<name>A0A8J3KLR0_9ACTN</name>
<accession>A0A8J3KLR0</accession>
<evidence type="ECO:0000313" key="2">
    <source>
        <dbReference type="Proteomes" id="UP000659904"/>
    </source>
</evidence>
<sequence>MRLPGLGLCPVAVRGLDCLRRQDGRGAADEHGQHRADCPDKPASCHTVLPVYRKKWIFAPGARFEQPGSRRVCGPGRMAGVRA</sequence>
<comment type="caution">
    <text evidence="1">The sequence shown here is derived from an EMBL/GenBank/DDBJ whole genome shotgun (WGS) entry which is preliminary data.</text>
</comment>